<keyword evidence="2" id="KW-0805">Transcription regulation</keyword>
<dbReference type="Proteomes" id="UP000001421">
    <property type="component" value="Chromosome"/>
</dbReference>
<dbReference type="PANTHER" id="PTHR30346">
    <property type="entry name" value="TRANSCRIPTIONAL DUAL REGULATOR HCAR-RELATED"/>
    <property type="match status" value="1"/>
</dbReference>
<dbReference type="InterPro" id="IPR000847">
    <property type="entry name" value="LysR_HTH_N"/>
</dbReference>
<name>Q7W5S7_BORPA</name>
<evidence type="ECO:0000256" key="3">
    <source>
        <dbReference type="ARBA" id="ARBA00023125"/>
    </source>
</evidence>
<dbReference type="CDD" id="cd08414">
    <property type="entry name" value="PBP2_LTTR_aromatics_like"/>
    <property type="match status" value="1"/>
</dbReference>
<evidence type="ECO:0000256" key="4">
    <source>
        <dbReference type="ARBA" id="ARBA00023163"/>
    </source>
</evidence>
<dbReference type="SUPFAM" id="SSF46785">
    <property type="entry name" value="Winged helix' DNA-binding domain"/>
    <property type="match status" value="1"/>
</dbReference>
<dbReference type="Pfam" id="PF03466">
    <property type="entry name" value="LysR_substrate"/>
    <property type="match status" value="1"/>
</dbReference>
<dbReference type="InterPro" id="IPR036390">
    <property type="entry name" value="WH_DNA-bd_sf"/>
</dbReference>
<dbReference type="SUPFAM" id="SSF53850">
    <property type="entry name" value="Periplasmic binding protein-like II"/>
    <property type="match status" value="1"/>
</dbReference>
<evidence type="ECO:0000256" key="2">
    <source>
        <dbReference type="ARBA" id="ARBA00023015"/>
    </source>
</evidence>
<dbReference type="PANTHER" id="PTHR30346:SF0">
    <property type="entry name" value="HCA OPERON TRANSCRIPTIONAL ACTIVATOR HCAR"/>
    <property type="match status" value="1"/>
</dbReference>
<feature type="domain" description="HTH lysR-type" evidence="5">
    <location>
        <begin position="16"/>
        <end position="73"/>
    </location>
</feature>
<dbReference type="EMBL" id="BX640432">
    <property type="protein sequence ID" value="CAE38497.1"/>
    <property type="molecule type" value="Genomic_DNA"/>
</dbReference>
<dbReference type="Gene3D" id="1.10.10.10">
    <property type="entry name" value="Winged helix-like DNA-binding domain superfamily/Winged helix DNA-binding domain"/>
    <property type="match status" value="1"/>
</dbReference>
<dbReference type="HOGENOM" id="CLU_039613_6_4_4"/>
<reference evidence="6 7" key="1">
    <citation type="journal article" date="2003" name="Nat. Genet.">
        <title>Comparative analysis of the genome sequences of Bordetella pertussis, Bordetella parapertussis and Bordetella bronchiseptica.</title>
        <authorList>
            <person name="Parkhill J."/>
            <person name="Sebaihia M."/>
            <person name="Preston A."/>
            <person name="Murphy L.D."/>
            <person name="Thomson N.R."/>
            <person name="Harris D.E."/>
            <person name="Holden M.T.G."/>
            <person name="Churcher C.M."/>
            <person name="Bentley S.D."/>
            <person name="Mungall K.L."/>
            <person name="Cerdeno-Tarraga A.-M."/>
            <person name="Temple L."/>
            <person name="James K.D."/>
            <person name="Harris B."/>
            <person name="Quail M.A."/>
            <person name="Achtman M."/>
            <person name="Atkin R."/>
            <person name="Baker S."/>
            <person name="Basham D."/>
            <person name="Bason N."/>
            <person name="Cherevach I."/>
            <person name="Chillingworth T."/>
            <person name="Collins M."/>
            <person name="Cronin A."/>
            <person name="Davis P."/>
            <person name="Doggett J."/>
            <person name="Feltwell T."/>
            <person name="Goble A."/>
            <person name="Hamlin N."/>
            <person name="Hauser H."/>
            <person name="Holroyd S."/>
            <person name="Jagels K."/>
            <person name="Leather S."/>
            <person name="Moule S."/>
            <person name="Norberczak H."/>
            <person name="O'Neil S."/>
            <person name="Ormond D."/>
            <person name="Price C."/>
            <person name="Rabbinowitsch E."/>
            <person name="Rutter S."/>
            <person name="Sanders M."/>
            <person name="Saunders D."/>
            <person name="Seeger K."/>
            <person name="Sharp S."/>
            <person name="Simmonds M."/>
            <person name="Skelton J."/>
            <person name="Squares R."/>
            <person name="Squares S."/>
            <person name="Stevens K."/>
            <person name="Unwin L."/>
            <person name="Whitehead S."/>
            <person name="Barrell B.G."/>
            <person name="Maskell D.J."/>
        </authorList>
    </citation>
    <scope>NUCLEOTIDE SEQUENCE [LARGE SCALE GENOMIC DNA]</scope>
    <source>
        <strain evidence="6 7">12822 / ATCC BAA-587 / NCTC 13253</strain>
    </source>
</reference>
<dbReference type="PRINTS" id="PR00039">
    <property type="entry name" value="HTHLYSR"/>
</dbReference>
<comment type="similarity">
    <text evidence="1">Belongs to the LysR transcriptional regulatory family.</text>
</comment>
<dbReference type="FunFam" id="1.10.10.10:FF:000001">
    <property type="entry name" value="LysR family transcriptional regulator"/>
    <property type="match status" value="1"/>
</dbReference>
<dbReference type="GO" id="GO:0003677">
    <property type="term" value="F:DNA binding"/>
    <property type="evidence" value="ECO:0007669"/>
    <property type="project" value="UniProtKB-KW"/>
</dbReference>
<dbReference type="Gene3D" id="3.40.190.10">
    <property type="entry name" value="Periplasmic binding protein-like II"/>
    <property type="match status" value="2"/>
</dbReference>
<evidence type="ECO:0000313" key="6">
    <source>
        <dbReference type="EMBL" id="CAE38497.1"/>
    </source>
</evidence>
<dbReference type="InterPro" id="IPR036388">
    <property type="entry name" value="WH-like_DNA-bd_sf"/>
</dbReference>
<proteinExistence type="inferred from homology"/>
<gene>
    <name evidence="6" type="ordered locus">BPP3212</name>
</gene>
<dbReference type="GO" id="GO:0032993">
    <property type="term" value="C:protein-DNA complex"/>
    <property type="evidence" value="ECO:0007669"/>
    <property type="project" value="TreeGrafter"/>
</dbReference>
<evidence type="ECO:0000259" key="5">
    <source>
        <dbReference type="PROSITE" id="PS50931"/>
    </source>
</evidence>
<protein>
    <submittedName>
        <fullName evidence="6">LysR-family transcriptional regulator</fullName>
    </submittedName>
</protein>
<dbReference type="InterPro" id="IPR005119">
    <property type="entry name" value="LysR_subst-bd"/>
</dbReference>
<sequence length="315" mass="34396">MVKCIALVPAVRWPAMELRHLRYFLMLAETLHFGRAASRLGIAQPPLSRQIRDLEEQVGATLFYRGTRGVSLTDAGVAFAQRAAQIVAAADEAVFEAREAGQGRTGRIVIGFVHSLAYSLLPRVLPGFRQKHPGIAVSLREVTVADKESALLSGQIDTGIYRPTVRHPEIATLPIFEEGFVLALPSGHPLARKRRVSVHSLRDQPLILFRALRGDVGLHGTIAAFLRAHDVPVKACEEVGTIHVGMGLVLAGVGVCIIPETSRMVHIEGVVTRPFAEATTRVSSTVCWRHQDSSRSLDAWVRHVRELIRTGESAG</sequence>
<dbReference type="KEGG" id="bpa:BPP3212"/>
<evidence type="ECO:0000256" key="1">
    <source>
        <dbReference type="ARBA" id="ARBA00009437"/>
    </source>
</evidence>
<dbReference type="AlphaFoldDB" id="Q7W5S7"/>
<keyword evidence="4" id="KW-0804">Transcription</keyword>
<keyword evidence="3" id="KW-0238">DNA-binding</keyword>
<accession>Q7W5S7</accession>
<dbReference type="GO" id="GO:0003700">
    <property type="term" value="F:DNA-binding transcription factor activity"/>
    <property type="evidence" value="ECO:0007669"/>
    <property type="project" value="InterPro"/>
</dbReference>
<dbReference type="PROSITE" id="PS50931">
    <property type="entry name" value="HTH_LYSR"/>
    <property type="match status" value="1"/>
</dbReference>
<organism evidence="6 7">
    <name type="scientific">Bordetella parapertussis (strain 12822 / ATCC BAA-587 / NCTC 13253)</name>
    <dbReference type="NCBI Taxonomy" id="257311"/>
    <lineage>
        <taxon>Bacteria</taxon>
        <taxon>Pseudomonadati</taxon>
        <taxon>Pseudomonadota</taxon>
        <taxon>Betaproteobacteria</taxon>
        <taxon>Burkholderiales</taxon>
        <taxon>Alcaligenaceae</taxon>
        <taxon>Bordetella</taxon>
    </lineage>
</organism>
<dbReference type="Pfam" id="PF00126">
    <property type="entry name" value="HTH_1"/>
    <property type="match status" value="1"/>
</dbReference>
<evidence type="ECO:0000313" key="7">
    <source>
        <dbReference type="Proteomes" id="UP000001421"/>
    </source>
</evidence>